<sequence>MAFFSPRASSLAPALPPPGLEKPIGEPPSSSCAEYRTTVLFRNVPYAFTRDTFVELLNSQGFQGKFDLVYVPMDFKTNRARGYAFVNAVDAEVALCLFVTFEGFQAWPKRSSKPCNVSWSCRQGLESNVGAYRNLPVMQAHVPDAWKPAVFSKGSEVPFPAPTGKLRRNRKILHCDGEAPRI</sequence>
<evidence type="ECO:0000313" key="5">
    <source>
        <dbReference type="Proteomes" id="UP001189429"/>
    </source>
</evidence>
<dbReference type="EMBL" id="CAUYUJ010017793">
    <property type="protein sequence ID" value="CAK0877955.1"/>
    <property type="molecule type" value="Genomic_DNA"/>
</dbReference>
<keyword evidence="5" id="KW-1185">Reference proteome</keyword>
<feature type="domain" description="RRM" evidence="3">
    <location>
        <begin position="37"/>
        <end position="122"/>
    </location>
</feature>
<protein>
    <recommendedName>
        <fullName evidence="3">RRM domain-containing protein</fullName>
    </recommendedName>
</protein>
<gene>
    <name evidence="4" type="ORF">PCOR1329_LOCUS61860</name>
</gene>
<reference evidence="4" key="1">
    <citation type="submission" date="2023-10" db="EMBL/GenBank/DDBJ databases">
        <authorList>
            <person name="Chen Y."/>
            <person name="Shah S."/>
            <person name="Dougan E. K."/>
            <person name="Thang M."/>
            <person name="Chan C."/>
        </authorList>
    </citation>
    <scope>NUCLEOTIDE SEQUENCE [LARGE SCALE GENOMIC DNA]</scope>
</reference>
<dbReference type="InterPro" id="IPR035979">
    <property type="entry name" value="RBD_domain_sf"/>
</dbReference>
<evidence type="ECO:0000259" key="3">
    <source>
        <dbReference type="PROSITE" id="PS50102"/>
    </source>
</evidence>
<dbReference type="InterPro" id="IPR000504">
    <property type="entry name" value="RRM_dom"/>
</dbReference>
<accession>A0ABN9VXQ4</accession>
<name>A0ABN9VXQ4_9DINO</name>
<dbReference type="InterPro" id="IPR007201">
    <property type="entry name" value="Mei2-like_Rrm_C"/>
</dbReference>
<dbReference type="SUPFAM" id="SSF54928">
    <property type="entry name" value="RNA-binding domain, RBD"/>
    <property type="match status" value="1"/>
</dbReference>
<comment type="caution">
    <text evidence="4">The sequence shown here is derived from an EMBL/GenBank/DDBJ whole genome shotgun (WGS) entry which is preliminary data.</text>
</comment>
<dbReference type="PROSITE" id="PS50102">
    <property type="entry name" value="RRM"/>
    <property type="match status" value="1"/>
</dbReference>
<dbReference type="Gene3D" id="3.30.70.330">
    <property type="match status" value="1"/>
</dbReference>
<feature type="region of interest" description="Disordered" evidence="2">
    <location>
        <begin position="1"/>
        <end position="30"/>
    </location>
</feature>
<feature type="compositionally biased region" description="Low complexity" evidence="2">
    <location>
        <begin position="1"/>
        <end position="13"/>
    </location>
</feature>
<evidence type="ECO:0000256" key="1">
    <source>
        <dbReference type="PROSITE-ProRule" id="PRU00176"/>
    </source>
</evidence>
<evidence type="ECO:0000256" key="2">
    <source>
        <dbReference type="SAM" id="MobiDB-lite"/>
    </source>
</evidence>
<evidence type="ECO:0000313" key="4">
    <source>
        <dbReference type="EMBL" id="CAK0877955.1"/>
    </source>
</evidence>
<organism evidence="4 5">
    <name type="scientific">Prorocentrum cordatum</name>
    <dbReference type="NCBI Taxonomy" id="2364126"/>
    <lineage>
        <taxon>Eukaryota</taxon>
        <taxon>Sar</taxon>
        <taxon>Alveolata</taxon>
        <taxon>Dinophyceae</taxon>
        <taxon>Prorocentrales</taxon>
        <taxon>Prorocentraceae</taxon>
        <taxon>Prorocentrum</taxon>
    </lineage>
</organism>
<dbReference type="Pfam" id="PF04059">
    <property type="entry name" value="RRM_2"/>
    <property type="match status" value="1"/>
</dbReference>
<proteinExistence type="predicted"/>
<dbReference type="Proteomes" id="UP001189429">
    <property type="component" value="Unassembled WGS sequence"/>
</dbReference>
<dbReference type="InterPro" id="IPR012677">
    <property type="entry name" value="Nucleotide-bd_a/b_plait_sf"/>
</dbReference>
<keyword evidence="1" id="KW-0694">RNA-binding</keyword>